<dbReference type="OrthoDB" id="10256179at2759"/>
<name>A0A7J6N3B1_PERCH</name>
<dbReference type="Gene3D" id="2.130.10.30">
    <property type="entry name" value="Regulator of chromosome condensation 1/beta-lactamase-inhibitor protein II"/>
    <property type="match status" value="1"/>
</dbReference>
<dbReference type="EMBL" id="JAAPAO010000014">
    <property type="protein sequence ID" value="KAF4677421.1"/>
    <property type="molecule type" value="Genomic_DNA"/>
</dbReference>
<dbReference type="PANTHER" id="PTHR22870">
    <property type="entry name" value="REGULATOR OF CHROMOSOME CONDENSATION"/>
    <property type="match status" value="1"/>
</dbReference>
<dbReference type="Pfam" id="PF13540">
    <property type="entry name" value="RCC1_2"/>
    <property type="match status" value="2"/>
</dbReference>
<evidence type="ECO:0000256" key="1">
    <source>
        <dbReference type="ARBA" id="ARBA00022737"/>
    </source>
</evidence>
<feature type="region of interest" description="Disordered" evidence="3">
    <location>
        <begin position="105"/>
        <end position="124"/>
    </location>
</feature>
<feature type="region of interest" description="Disordered" evidence="3">
    <location>
        <begin position="438"/>
        <end position="525"/>
    </location>
</feature>
<dbReference type="PROSITE" id="PS50012">
    <property type="entry name" value="RCC1_3"/>
    <property type="match status" value="1"/>
</dbReference>
<dbReference type="InterPro" id="IPR009091">
    <property type="entry name" value="RCC1/BLIP-II"/>
</dbReference>
<dbReference type="PANTHER" id="PTHR22870:SF360">
    <property type="entry name" value="ULTRAVIOLET-B RECEPTOR UVR8"/>
    <property type="match status" value="1"/>
</dbReference>
<feature type="region of interest" description="Disordered" evidence="3">
    <location>
        <begin position="543"/>
        <end position="563"/>
    </location>
</feature>
<evidence type="ECO:0000313" key="5">
    <source>
        <dbReference type="Proteomes" id="UP000591131"/>
    </source>
</evidence>
<feature type="compositionally biased region" description="Polar residues" evidence="3">
    <location>
        <begin position="680"/>
        <end position="690"/>
    </location>
</feature>
<organism evidence="4 5">
    <name type="scientific">Perkinsus chesapeaki</name>
    <name type="common">Clam parasite</name>
    <name type="synonym">Perkinsus andrewsi</name>
    <dbReference type="NCBI Taxonomy" id="330153"/>
    <lineage>
        <taxon>Eukaryota</taxon>
        <taxon>Sar</taxon>
        <taxon>Alveolata</taxon>
        <taxon>Perkinsozoa</taxon>
        <taxon>Perkinsea</taxon>
        <taxon>Perkinsida</taxon>
        <taxon>Perkinsidae</taxon>
        <taxon>Perkinsus</taxon>
    </lineage>
</organism>
<feature type="region of interest" description="Disordered" evidence="3">
    <location>
        <begin position="659"/>
        <end position="690"/>
    </location>
</feature>
<protein>
    <submittedName>
        <fullName evidence="4">Uncharacterized protein</fullName>
    </submittedName>
</protein>
<dbReference type="AlphaFoldDB" id="A0A7J6N3B1"/>
<evidence type="ECO:0000313" key="4">
    <source>
        <dbReference type="EMBL" id="KAF4677421.1"/>
    </source>
</evidence>
<dbReference type="SUPFAM" id="SSF50985">
    <property type="entry name" value="RCC1/BLIP-II"/>
    <property type="match status" value="1"/>
</dbReference>
<keyword evidence="5" id="KW-1185">Reference proteome</keyword>
<dbReference type="InterPro" id="IPR000408">
    <property type="entry name" value="Reg_chr_condens"/>
</dbReference>
<accession>A0A7J6N3B1</accession>
<keyword evidence="1" id="KW-0677">Repeat</keyword>
<reference evidence="4 5" key="1">
    <citation type="submission" date="2020-04" db="EMBL/GenBank/DDBJ databases">
        <title>Perkinsus chesapeaki whole genome sequence.</title>
        <authorList>
            <person name="Bogema D.R."/>
        </authorList>
    </citation>
    <scope>NUCLEOTIDE SEQUENCE [LARGE SCALE GENOMIC DNA]</scope>
    <source>
        <strain evidence="4">ATCC PRA-425</strain>
    </source>
</reference>
<evidence type="ECO:0000256" key="3">
    <source>
        <dbReference type="SAM" id="MobiDB-lite"/>
    </source>
</evidence>
<dbReference type="Proteomes" id="UP000591131">
    <property type="component" value="Unassembled WGS sequence"/>
</dbReference>
<dbReference type="InterPro" id="IPR051210">
    <property type="entry name" value="Ub_ligase/GEF_domain"/>
</dbReference>
<feature type="repeat" description="RCC1" evidence="2">
    <location>
        <begin position="369"/>
        <end position="424"/>
    </location>
</feature>
<sequence length="1056" mass="119183">MTVDTRLSAYCFAHRPSQDQKSLRCRVPVDGVADASVTGDKVTIVTMDERLFEWYPIEHQFAEGQPVEIHWTELLVSDGDAAYNDLDALLNEAGQSRVDIESLICPPEDDDETSEAPPQPRIISGPDGVWALSTPLSSHSSKHESMMVLNLGGLLPRPKPWLAWMSRQVRCVAFGLEHALFLTNTGELFSCGSNQQGQLSPTAADVKGHNQVTRIVPLGSARKITFISAAGNRSGCVFTPGDNLYEWGDGHEARELDVLGEDGVCITQYKQGEYFSLCAVECDSSRVKVLSWAAAAYSQTRSLSFLGRGEEETSKDNQLGFERWPCAFSDYFTDNNHKHSPMEVALPDSSTVIDVACGRAFSTFVTDDGEVLACGSNDAVAGILGTSSREDINKPIPVPDLDAREYRALKVYAGDSLTVVLAYEHPGAHRGTIFSEEKWGSRTVGPPNERGQRRSRPHKTSSRAVPDTTRRAFPRPATTAGVGSWPTIANSENPMAKTAPTWPAHGDNSTTRSQRQGLRSRWRERTPALLSATTKRTISLSFGRQTGRDERLRRPSVKPSPATYSPVYHLVQRRPKSAFMTRSIRESKRDVASGNDVIEELTREPAAAKRPMSAEGRGIRFNRDQSPRGIPLPEPLMEFVNIGRERHFGKGITFPVTPRWTGPDGRLSRSASPRLRLSKGSPSHNTTPSTVPVLSAAEVRERSRLGREERIRLKSAKLQAEAAAEELLERQGHWFAVLSAVTSLGLLVRRVMWCRTRWLCVLAVVRTQRYVRRWRIYFALKRISPTSKLCLAIYLKRYLSRIRHRMQARASGIVAAFLVESARLSFITQRMMRYLLCVRQLQWWYRRATSRSQLAFGAERRRVIKKLSISFEPDRGAFGRVLYNYEGLKTSFEASFVQELLQKMRQRRTKRWRQLRHACQLTLPMRANDDALMFLGQGRPYEEARKRALAPHRWAVVASFRCTAHDEETLTHWRKIFRATLRRILTDTPFLRRSVGKDPAEMVRPWVEKAISSNWPLIMPTFKDIPHLDAEEILSSQEYEQRMVQIEEEISLVATP</sequence>
<evidence type="ECO:0000256" key="2">
    <source>
        <dbReference type="PROSITE-ProRule" id="PRU00235"/>
    </source>
</evidence>
<feature type="compositionally biased region" description="Polar residues" evidence="3">
    <location>
        <begin position="507"/>
        <end position="517"/>
    </location>
</feature>
<gene>
    <name evidence="4" type="ORF">FOL47_001633</name>
</gene>
<comment type="caution">
    <text evidence="4">The sequence shown here is derived from an EMBL/GenBank/DDBJ whole genome shotgun (WGS) entry which is preliminary data.</text>
</comment>
<proteinExistence type="predicted"/>